<dbReference type="AlphaFoldDB" id="A0A2P2Q1H7"/>
<evidence type="ECO:0000313" key="1">
    <source>
        <dbReference type="EMBL" id="MBX60844.1"/>
    </source>
</evidence>
<protein>
    <submittedName>
        <fullName evidence="1">Uncharacterized protein</fullName>
    </submittedName>
</protein>
<accession>A0A2P2Q1H7</accession>
<proteinExistence type="predicted"/>
<sequence length="53" mass="6505">MFISSHLQKFRLHTEVCFLMDQYVLQHSARYPEHTINKKSLYRPIYYLKNSPM</sequence>
<dbReference type="EMBL" id="GGEC01080360">
    <property type="protein sequence ID" value="MBX60844.1"/>
    <property type="molecule type" value="Transcribed_RNA"/>
</dbReference>
<name>A0A2P2Q1H7_RHIMU</name>
<organism evidence="1">
    <name type="scientific">Rhizophora mucronata</name>
    <name type="common">Asiatic mangrove</name>
    <dbReference type="NCBI Taxonomy" id="61149"/>
    <lineage>
        <taxon>Eukaryota</taxon>
        <taxon>Viridiplantae</taxon>
        <taxon>Streptophyta</taxon>
        <taxon>Embryophyta</taxon>
        <taxon>Tracheophyta</taxon>
        <taxon>Spermatophyta</taxon>
        <taxon>Magnoliopsida</taxon>
        <taxon>eudicotyledons</taxon>
        <taxon>Gunneridae</taxon>
        <taxon>Pentapetalae</taxon>
        <taxon>rosids</taxon>
        <taxon>fabids</taxon>
        <taxon>Malpighiales</taxon>
        <taxon>Rhizophoraceae</taxon>
        <taxon>Rhizophora</taxon>
    </lineage>
</organism>
<reference evidence="1" key="1">
    <citation type="submission" date="2018-02" db="EMBL/GenBank/DDBJ databases">
        <title>Rhizophora mucronata_Transcriptome.</title>
        <authorList>
            <person name="Meera S.P."/>
            <person name="Sreeshan A."/>
            <person name="Augustine A."/>
        </authorList>
    </citation>
    <scope>NUCLEOTIDE SEQUENCE</scope>
    <source>
        <tissue evidence="1">Leaf</tissue>
    </source>
</reference>